<dbReference type="InterPro" id="IPR010977">
    <property type="entry name" value="Aromatic_deC"/>
</dbReference>
<evidence type="ECO:0000256" key="4">
    <source>
        <dbReference type="ARBA" id="ARBA00022898"/>
    </source>
</evidence>
<comment type="similarity">
    <text evidence="2 6">Belongs to the group II decarboxylase family.</text>
</comment>
<reference evidence="7 8" key="1">
    <citation type="submission" date="2024-01" db="EMBL/GenBank/DDBJ databases">
        <title>Pedobacter sp. nov., isolated from fresh soil.</title>
        <authorList>
            <person name="Le N.T.T."/>
        </authorList>
    </citation>
    <scope>NUCLEOTIDE SEQUENCE [LARGE SCALE GENOMIC DNA]</scope>
    <source>
        <strain evidence="7 8">KR3-3</strain>
    </source>
</reference>
<dbReference type="PANTHER" id="PTHR11999">
    <property type="entry name" value="GROUP II PYRIDOXAL-5-PHOSPHATE DECARBOXYLASE"/>
    <property type="match status" value="1"/>
</dbReference>
<gene>
    <name evidence="7" type="ORF">VRU48_05090</name>
</gene>
<dbReference type="PRINTS" id="PR00800">
    <property type="entry name" value="YHDCRBOXLASE"/>
</dbReference>
<dbReference type="EMBL" id="JAZDQT010000001">
    <property type="protein sequence ID" value="MEE1944472.1"/>
    <property type="molecule type" value="Genomic_DNA"/>
</dbReference>
<dbReference type="Gene3D" id="3.90.1150.10">
    <property type="entry name" value="Aspartate Aminotransferase, domain 1"/>
    <property type="match status" value="1"/>
</dbReference>
<comment type="caution">
    <text evidence="7">The sequence shown here is derived from an EMBL/GenBank/DDBJ whole genome shotgun (WGS) entry which is preliminary data.</text>
</comment>
<evidence type="ECO:0000313" key="7">
    <source>
        <dbReference type="EMBL" id="MEE1944472.1"/>
    </source>
</evidence>
<protein>
    <submittedName>
        <fullName evidence="7">Pyridoxal-dependent decarboxylase</fullName>
    </submittedName>
</protein>
<evidence type="ECO:0000256" key="5">
    <source>
        <dbReference type="ARBA" id="ARBA00023239"/>
    </source>
</evidence>
<dbReference type="RefSeq" id="WP_330106841.1">
    <property type="nucleotide sequence ID" value="NZ_JAZDQT010000001.1"/>
</dbReference>
<dbReference type="Gene3D" id="3.40.640.10">
    <property type="entry name" value="Type I PLP-dependent aspartate aminotransferase-like (Major domain)"/>
    <property type="match status" value="1"/>
</dbReference>
<dbReference type="PANTHER" id="PTHR11999:SF70">
    <property type="entry name" value="MIP05841P"/>
    <property type="match status" value="1"/>
</dbReference>
<proteinExistence type="inferred from homology"/>
<keyword evidence="4 6" id="KW-0663">Pyridoxal phosphate</keyword>
<evidence type="ECO:0000256" key="2">
    <source>
        <dbReference type="ARBA" id="ARBA00009533"/>
    </source>
</evidence>
<dbReference type="InterPro" id="IPR002129">
    <property type="entry name" value="PyrdxlP-dep_de-COase"/>
</dbReference>
<accession>A0ABU7I4U7</accession>
<dbReference type="InterPro" id="IPR015424">
    <property type="entry name" value="PyrdxlP-dep_Trfase"/>
</dbReference>
<comment type="cofactor">
    <cofactor evidence="1 6">
        <name>pyridoxal 5'-phosphate</name>
        <dbReference type="ChEBI" id="CHEBI:597326"/>
    </cofactor>
</comment>
<dbReference type="InterPro" id="IPR015421">
    <property type="entry name" value="PyrdxlP-dep_Trfase_major"/>
</dbReference>
<keyword evidence="8" id="KW-1185">Reference proteome</keyword>
<evidence type="ECO:0000256" key="1">
    <source>
        <dbReference type="ARBA" id="ARBA00001933"/>
    </source>
</evidence>
<evidence type="ECO:0000256" key="6">
    <source>
        <dbReference type="RuleBase" id="RU000382"/>
    </source>
</evidence>
<organism evidence="7 8">
    <name type="scientific">Pedobacter albus</name>
    <dbReference type="NCBI Taxonomy" id="3113905"/>
    <lineage>
        <taxon>Bacteria</taxon>
        <taxon>Pseudomonadati</taxon>
        <taxon>Bacteroidota</taxon>
        <taxon>Sphingobacteriia</taxon>
        <taxon>Sphingobacteriales</taxon>
        <taxon>Sphingobacteriaceae</taxon>
        <taxon>Pedobacter</taxon>
    </lineage>
</organism>
<name>A0ABU7I4U7_9SPHI</name>
<dbReference type="Proteomes" id="UP001336835">
    <property type="component" value="Unassembled WGS sequence"/>
</dbReference>
<dbReference type="SUPFAM" id="SSF53383">
    <property type="entry name" value="PLP-dependent transferases"/>
    <property type="match status" value="1"/>
</dbReference>
<keyword evidence="5 6" id="KW-0456">Lyase</keyword>
<evidence type="ECO:0000256" key="3">
    <source>
        <dbReference type="ARBA" id="ARBA00022793"/>
    </source>
</evidence>
<sequence>MNRLKEDLNYLEEILEQAKLTGIDFLAQLEKLSTSPLAGEVKPSKDLPEGGGALDALQLFKAYYQQLITASSGPRYWGFVTGGSTPAALMGDWLCSVFDQNPQSVSLNGDISAHIEHETIKLMRRLFNLPDSFNGSFVSGATLSNFTGLAVARQWAGEQLQHNIAADGMLPGIKVLSANPHSSVLKSLAMLGFGRNQLVQVKSKPNTESIDLDDLESLLAMYQDSPIILSASAGTVNTSDFDDLLAITQLKKQYKFWLHIDAAFGGFAACTPKYAGLLKGWEVADSITIDGHKWMNVPYDSAIAFVRHEHQNLQIQTFQNSNAPYLGNPATNFSFASTVPENSRRLRALPAWFSLIAYGREGFKEIAENSIQLAQQFGDFIAQSENFELLVPVKLNTVCFTLKHKKEQVDLYLDTLNKLGKVYLTPTVYGGQRCIRAAFVNWRTSEKDLEIAEEAMQQAYNTCFKA</sequence>
<keyword evidence="3" id="KW-0210">Decarboxylase</keyword>
<evidence type="ECO:0000313" key="8">
    <source>
        <dbReference type="Proteomes" id="UP001336835"/>
    </source>
</evidence>
<dbReference type="InterPro" id="IPR015422">
    <property type="entry name" value="PyrdxlP-dep_Trfase_small"/>
</dbReference>
<dbReference type="Pfam" id="PF00282">
    <property type="entry name" value="Pyridoxal_deC"/>
    <property type="match status" value="1"/>
</dbReference>